<organism evidence="3 4">
    <name type="scientific">Actinocorallia libanotica</name>
    <dbReference type="NCBI Taxonomy" id="46162"/>
    <lineage>
        <taxon>Bacteria</taxon>
        <taxon>Bacillati</taxon>
        <taxon>Actinomycetota</taxon>
        <taxon>Actinomycetes</taxon>
        <taxon>Streptosporangiales</taxon>
        <taxon>Thermomonosporaceae</taxon>
        <taxon>Actinocorallia</taxon>
    </lineage>
</organism>
<feature type="repeat" description="TPR" evidence="1">
    <location>
        <begin position="525"/>
        <end position="558"/>
    </location>
</feature>
<dbReference type="Proteomes" id="UP001500665">
    <property type="component" value="Unassembled WGS sequence"/>
</dbReference>
<dbReference type="Pfam" id="PF13424">
    <property type="entry name" value="TPR_12"/>
    <property type="match status" value="3"/>
</dbReference>
<dbReference type="RefSeq" id="WP_344236049.1">
    <property type="nucleotide sequence ID" value="NZ_BAAAHH010000001.1"/>
</dbReference>
<dbReference type="InterPro" id="IPR019734">
    <property type="entry name" value="TPR_rpt"/>
</dbReference>
<evidence type="ECO:0000259" key="2">
    <source>
        <dbReference type="PROSITE" id="PS51186"/>
    </source>
</evidence>
<dbReference type="SUPFAM" id="SSF55729">
    <property type="entry name" value="Acyl-CoA N-acyltransferases (Nat)"/>
    <property type="match status" value="1"/>
</dbReference>
<gene>
    <name evidence="3" type="ORF">GCM10009550_04230</name>
</gene>
<evidence type="ECO:0000256" key="1">
    <source>
        <dbReference type="PROSITE-ProRule" id="PRU00339"/>
    </source>
</evidence>
<evidence type="ECO:0000313" key="4">
    <source>
        <dbReference type="Proteomes" id="UP001500665"/>
    </source>
</evidence>
<dbReference type="Pfam" id="PF00583">
    <property type="entry name" value="Acetyltransf_1"/>
    <property type="match status" value="1"/>
</dbReference>
<dbReference type="Gene3D" id="3.40.630.30">
    <property type="match status" value="1"/>
</dbReference>
<dbReference type="InterPro" id="IPR049945">
    <property type="entry name" value="AAA_22"/>
</dbReference>
<dbReference type="InterPro" id="IPR016181">
    <property type="entry name" value="Acyl_CoA_acyltransferase"/>
</dbReference>
<comment type="caution">
    <text evidence="3">The sequence shown here is derived from an EMBL/GenBank/DDBJ whole genome shotgun (WGS) entry which is preliminary data.</text>
</comment>
<dbReference type="SUPFAM" id="SSF48452">
    <property type="entry name" value="TPR-like"/>
    <property type="match status" value="2"/>
</dbReference>
<feature type="domain" description="N-acetyltransferase" evidence="2">
    <location>
        <begin position="715"/>
        <end position="867"/>
    </location>
</feature>
<dbReference type="CDD" id="cd04301">
    <property type="entry name" value="NAT_SF"/>
    <property type="match status" value="1"/>
</dbReference>
<dbReference type="PROSITE" id="PS50005">
    <property type="entry name" value="TPR"/>
    <property type="match status" value="1"/>
</dbReference>
<dbReference type="PANTHER" id="PTHR47691">
    <property type="entry name" value="REGULATOR-RELATED"/>
    <property type="match status" value="1"/>
</dbReference>
<dbReference type="PANTHER" id="PTHR47691:SF3">
    <property type="entry name" value="HTH-TYPE TRANSCRIPTIONAL REGULATOR RV0890C-RELATED"/>
    <property type="match status" value="1"/>
</dbReference>
<proteinExistence type="predicted"/>
<evidence type="ECO:0000313" key="3">
    <source>
        <dbReference type="EMBL" id="GAA0937451.1"/>
    </source>
</evidence>
<dbReference type="InterPro" id="IPR011990">
    <property type="entry name" value="TPR-like_helical_dom_sf"/>
</dbReference>
<dbReference type="PROSITE" id="PS51186">
    <property type="entry name" value="GNAT"/>
    <property type="match status" value="1"/>
</dbReference>
<dbReference type="SUPFAM" id="SSF52540">
    <property type="entry name" value="P-loop containing nucleoside triphosphate hydrolases"/>
    <property type="match status" value="1"/>
</dbReference>
<dbReference type="Pfam" id="PF13401">
    <property type="entry name" value="AAA_22"/>
    <property type="match status" value="1"/>
</dbReference>
<dbReference type="PRINTS" id="PR00364">
    <property type="entry name" value="DISEASERSIST"/>
</dbReference>
<keyword evidence="1" id="KW-0802">TPR repeat</keyword>
<dbReference type="Gene3D" id="3.40.50.300">
    <property type="entry name" value="P-loop containing nucleotide triphosphate hydrolases"/>
    <property type="match status" value="1"/>
</dbReference>
<dbReference type="InterPro" id="IPR027417">
    <property type="entry name" value="P-loop_NTPase"/>
</dbReference>
<dbReference type="SMART" id="SM00028">
    <property type="entry name" value="TPR"/>
    <property type="match status" value="5"/>
</dbReference>
<dbReference type="Gene3D" id="1.25.40.10">
    <property type="entry name" value="Tetratricopeptide repeat domain"/>
    <property type="match status" value="1"/>
</dbReference>
<accession>A0ABN1Q4U0</accession>
<reference evidence="3 4" key="1">
    <citation type="journal article" date="2019" name="Int. J. Syst. Evol. Microbiol.">
        <title>The Global Catalogue of Microorganisms (GCM) 10K type strain sequencing project: providing services to taxonomists for standard genome sequencing and annotation.</title>
        <authorList>
            <consortium name="The Broad Institute Genomics Platform"/>
            <consortium name="The Broad Institute Genome Sequencing Center for Infectious Disease"/>
            <person name="Wu L."/>
            <person name="Ma J."/>
        </authorList>
    </citation>
    <scope>NUCLEOTIDE SEQUENCE [LARGE SCALE GENOMIC DNA]</scope>
    <source>
        <strain evidence="3 4">JCM 10696</strain>
    </source>
</reference>
<protein>
    <submittedName>
        <fullName evidence="3">Tetratricopeptide repeat protein</fullName>
    </submittedName>
</protein>
<sequence length="869" mass="95423">MRNDFSGDARNVVQIRDVHGGLIIGGRGEPPRPQQLPGNIAHFTGRRKHLAELDALLEAGEGSNAVSVAVIIGMAGVGKTTLAVHWAHRQRDRFPDGRLYIDLHGYDDRPTAEPEGVLNAFLRALGVAKESIPTELDELSALYRTTLHERRVLVILDNARYVEQIVPLLPGSASCSVLVTGRNSLGGLVTRYGAHRIVLPPFSDGESRALLEKFIGSERLDGDSAAELARLCSHLPLALCLGGERVAAGEHRVPLRSLVRDLAAQPLEALDASDDEGGIRPVFSWSYEGLSAEAQEAFRRMSLHPGADMDVHAVGVLVGATYPGTARVLRELTDMHLVEQVGHERYRMHDLLRHYATERAAVEETDADRKTCLERLFTWYLYTADAADTVLSPHRRRLPPGVPPGPPPLDFPDRGTALRWCETERQNIAAVTEAAARKGFPEIAWRLPLALWAFFDTSKHWIDWISLYSTSVSASRESGSADGESWALNGLGDAFRETGQYREAIGCHQRALALCRELGNALGEAATLNNLGECHLGLGRFEEAIACYTNSLEIWRAEGALNGEGMALTYTGVAHQGAGRFQKALSVLRAALEIRREVGNENGTAITLGHLGDVHLDLEERAEALRCYEEALLIRRALGQRHGTAMDLCRLGAVLLLEESASRRAVECYREALEIFDDLQDPRAAQIRERIRSLAPAEFGGEGGSVRVTEGTVVFVARAMDHPDAQKLITVLLAEYDGLYDDEDGEFIDRVAVDEFREPRGAFFLGYHENGSPVACGGWRALGNGLVAELKRMYVAPSLRGLGVGRRLLARLEEDVAAHGARRIVLETGARNKEALQLYRKSGYQPIPPYLQGRDPSVNRAMAKNLDKR</sequence>
<keyword evidence="4" id="KW-1185">Reference proteome</keyword>
<dbReference type="InterPro" id="IPR000182">
    <property type="entry name" value="GNAT_dom"/>
</dbReference>
<name>A0ABN1Q4U0_9ACTN</name>
<dbReference type="EMBL" id="BAAAHH010000001">
    <property type="protein sequence ID" value="GAA0937451.1"/>
    <property type="molecule type" value="Genomic_DNA"/>
</dbReference>